<gene>
    <name evidence="9" type="ORF">OQ497_08870</name>
</gene>
<evidence type="ECO:0000256" key="5">
    <source>
        <dbReference type="ARBA" id="ARBA00022840"/>
    </source>
</evidence>
<protein>
    <recommendedName>
        <fullName evidence="6">PhoH-like protein</fullName>
    </recommendedName>
</protein>
<evidence type="ECO:0000313" key="9">
    <source>
        <dbReference type="EMBL" id="MCX2564070.1"/>
    </source>
</evidence>
<evidence type="ECO:0000313" key="10">
    <source>
        <dbReference type="Proteomes" id="UP001301152"/>
    </source>
</evidence>
<evidence type="ECO:0000256" key="7">
    <source>
        <dbReference type="SAM" id="MobiDB-lite"/>
    </source>
</evidence>
<evidence type="ECO:0000256" key="6">
    <source>
        <dbReference type="ARBA" id="ARBA00039970"/>
    </source>
</evidence>
<feature type="domain" description="PhoH-like protein" evidence="8">
    <location>
        <begin position="139"/>
        <end position="342"/>
    </location>
</feature>
<evidence type="ECO:0000256" key="2">
    <source>
        <dbReference type="ARBA" id="ARBA00010393"/>
    </source>
</evidence>
<comment type="similarity">
    <text evidence="2">Belongs to the PhoH family.</text>
</comment>
<proteinExistence type="inferred from homology"/>
<accession>A0ABT3QFK5</accession>
<evidence type="ECO:0000259" key="8">
    <source>
        <dbReference type="Pfam" id="PF02562"/>
    </source>
</evidence>
<evidence type="ECO:0000256" key="4">
    <source>
        <dbReference type="ARBA" id="ARBA00022741"/>
    </source>
</evidence>
<keyword evidence="4" id="KW-0547">Nucleotide-binding</keyword>
<comment type="subcellular location">
    <subcellularLocation>
        <location evidence="1">Cytoplasm</location>
    </subcellularLocation>
</comment>
<dbReference type="InterPro" id="IPR027417">
    <property type="entry name" value="P-loop_NTPase"/>
</dbReference>
<dbReference type="RefSeq" id="WP_173560251.1">
    <property type="nucleotide sequence ID" value="NZ_JAERLA010000002.1"/>
</dbReference>
<organism evidence="9 10">
    <name type="scientific">Acetobacter thailandicus</name>
    <dbReference type="NCBI Taxonomy" id="1502842"/>
    <lineage>
        <taxon>Bacteria</taxon>
        <taxon>Pseudomonadati</taxon>
        <taxon>Pseudomonadota</taxon>
        <taxon>Alphaproteobacteria</taxon>
        <taxon>Acetobacterales</taxon>
        <taxon>Acetobacteraceae</taxon>
        <taxon>Acetobacter</taxon>
    </lineage>
</organism>
<evidence type="ECO:0000256" key="1">
    <source>
        <dbReference type="ARBA" id="ARBA00004496"/>
    </source>
</evidence>
<dbReference type="InterPro" id="IPR051451">
    <property type="entry name" value="PhoH2-like"/>
</dbReference>
<evidence type="ECO:0000256" key="3">
    <source>
        <dbReference type="ARBA" id="ARBA00022490"/>
    </source>
</evidence>
<reference evidence="9 10" key="1">
    <citation type="submission" date="2022-11" db="EMBL/GenBank/DDBJ databases">
        <title>Genome sequencing of Acetobacter type strain.</title>
        <authorList>
            <person name="Heo J."/>
            <person name="Lee D."/>
            <person name="Han B.-H."/>
            <person name="Hong S.-B."/>
            <person name="Kwon S.-W."/>
        </authorList>
    </citation>
    <scope>NUCLEOTIDE SEQUENCE [LARGE SCALE GENOMIC DNA]</scope>
    <source>
        <strain evidence="9 10">KACC 21253</strain>
    </source>
</reference>
<dbReference type="SUPFAM" id="SSF52540">
    <property type="entry name" value="P-loop containing nucleoside triphosphate hydrolases"/>
    <property type="match status" value="1"/>
</dbReference>
<dbReference type="PANTHER" id="PTHR30473:SF1">
    <property type="entry name" value="PHOH-LIKE PROTEIN"/>
    <property type="match status" value="1"/>
</dbReference>
<dbReference type="EMBL" id="JAPIUZ010000004">
    <property type="protein sequence ID" value="MCX2564070.1"/>
    <property type="molecule type" value="Genomic_DNA"/>
</dbReference>
<keyword evidence="5" id="KW-0067">ATP-binding</keyword>
<comment type="caution">
    <text evidence="9">The sequence shown here is derived from an EMBL/GenBank/DDBJ whole genome shotgun (WGS) entry which is preliminary data.</text>
</comment>
<sequence length="365" mass="39710">MNTTRQSLSELTSENEAEKTLTLQFEDNTLLARLVGDHDRHLQHLEETLDVNIARRGNRISVKGAAPEAATARAALEQLYLRLSSGGMVDISTLEAAVRMTTLHSDTKRPANSEHGAGNASDQTQDTRLPTLKIRRGAIEPRSAGQAGYMRALARKELVFGIGPAGTGKTYLAVAQAVAMLQAGSVERIILSRPAVEAGERLGFLPGDMKDKIDPYLRPLYDALHDMLPGDQVMRRMATGEIEVAPLAFMRGRTLSHAFVILDEAQNTTIAQMKMFLTRLGPGSRMVVTGDLTQIDLPSGVTSGLRDAIETLSDVPGISITRFEAADVVRHKLVARIVEAYDTKTAAEKTNIRSTRTQENNGTAR</sequence>
<keyword evidence="3" id="KW-0963">Cytoplasm</keyword>
<dbReference type="PANTHER" id="PTHR30473">
    <property type="entry name" value="PROTEIN PHOH"/>
    <property type="match status" value="1"/>
</dbReference>
<dbReference type="Pfam" id="PF02562">
    <property type="entry name" value="PhoH"/>
    <property type="match status" value="1"/>
</dbReference>
<keyword evidence="10" id="KW-1185">Reference proteome</keyword>
<feature type="region of interest" description="Disordered" evidence="7">
    <location>
        <begin position="105"/>
        <end position="129"/>
    </location>
</feature>
<dbReference type="InterPro" id="IPR003714">
    <property type="entry name" value="PhoH"/>
</dbReference>
<dbReference type="Gene3D" id="3.40.50.300">
    <property type="entry name" value="P-loop containing nucleotide triphosphate hydrolases"/>
    <property type="match status" value="1"/>
</dbReference>
<dbReference type="Proteomes" id="UP001301152">
    <property type="component" value="Unassembled WGS sequence"/>
</dbReference>
<name>A0ABT3QFK5_9PROT</name>